<reference evidence="1" key="2">
    <citation type="journal article" date="2015" name="Data Brief">
        <title>Shoot transcriptome of the giant reed, Arundo donax.</title>
        <authorList>
            <person name="Barrero R.A."/>
            <person name="Guerrero F.D."/>
            <person name="Moolhuijzen P."/>
            <person name="Goolsby J.A."/>
            <person name="Tidwell J."/>
            <person name="Bellgard S.E."/>
            <person name="Bellgard M.I."/>
        </authorList>
    </citation>
    <scope>NUCLEOTIDE SEQUENCE</scope>
    <source>
        <tissue evidence="1">Shoot tissue taken approximately 20 cm above the soil surface</tissue>
    </source>
</reference>
<accession>A0A0A9EIR0</accession>
<reference evidence="1" key="1">
    <citation type="submission" date="2014-09" db="EMBL/GenBank/DDBJ databases">
        <authorList>
            <person name="Magalhaes I.L.F."/>
            <person name="Oliveira U."/>
            <person name="Santos F.R."/>
            <person name="Vidigal T.H.D.A."/>
            <person name="Brescovit A.D."/>
            <person name="Santos A.J."/>
        </authorList>
    </citation>
    <scope>NUCLEOTIDE SEQUENCE</scope>
    <source>
        <tissue evidence="1">Shoot tissue taken approximately 20 cm above the soil surface</tissue>
    </source>
</reference>
<protein>
    <submittedName>
        <fullName evidence="1">Uncharacterized protein</fullName>
    </submittedName>
</protein>
<dbReference type="AlphaFoldDB" id="A0A0A9EIR0"/>
<dbReference type="EMBL" id="GBRH01200155">
    <property type="protein sequence ID" value="JAD97740.1"/>
    <property type="molecule type" value="Transcribed_RNA"/>
</dbReference>
<organism evidence="1">
    <name type="scientific">Arundo donax</name>
    <name type="common">Giant reed</name>
    <name type="synonym">Donax arundinaceus</name>
    <dbReference type="NCBI Taxonomy" id="35708"/>
    <lineage>
        <taxon>Eukaryota</taxon>
        <taxon>Viridiplantae</taxon>
        <taxon>Streptophyta</taxon>
        <taxon>Embryophyta</taxon>
        <taxon>Tracheophyta</taxon>
        <taxon>Spermatophyta</taxon>
        <taxon>Magnoliopsida</taxon>
        <taxon>Liliopsida</taxon>
        <taxon>Poales</taxon>
        <taxon>Poaceae</taxon>
        <taxon>PACMAD clade</taxon>
        <taxon>Arundinoideae</taxon>
        <taxon>Arundineae</taxon>
        <taxon>Arundo</taxon>
    </lineage>
</organism>
<sequence length="34" mass="3945">MESYNEPRVASALHCQFSEKLKKSQIIEASYKDN</sequence>
<evidence type="ECO:0000313" key="1">
    <source>
        <dbReference type="EMBL" id="JAD97740.1"/>
    </source>
</evidence>
<name>A0A0A9EIR0_ARUDO</name>
<proteinExistence type="predicted"/>